<feature type="active site" description="Proton acceptor" evidence="4">
    <location>
        <position position="151"/>
    </location>
</feature>
<dbReference type="PANTHER" id="PTHR14226">
    <property type="entry name" value="NEUROPATHY TARGET ESTERASE/SWISS CHEESE D.MELANOGASTER"/>
    <property type="match status" value="1"/>
</dbReference>
<dbReference type="InterPro" id="IPR002641">
    <property type="entry name" value="PNPLA_dom"/>
</dbReference>
<dbReference type="GO" id="GO:0016042">
    <property type="term" value="P:lipid catabolic process"/>
    <property type="evidence" value="ECO:0007669"/>
    <property type="project" value="UniProtKB-UniRule"/>
</dbReference>
<feature type="active site" description="Nucleophile" evidence="4">
    <location>
        <position position="39"/>
    </location>
</feature>
<dbReference type="InterPro" id="IPR016035">
    <property type="entry name" value="Acyl_Trfase/lysoPLipase"/>
</dbReference>
<evidence type="ECO:0000313" key="7">
    <source>
        <dbReference type="Proteomes" id="UP000249645"/>
    </source>
</evidence>
<dbReference type="GO" id="GO:0016787">
    <property type="term" value="F:hydrolase activity"/>
    <property type="evidence" value="ECO:0007669"/>
    <property type="project" value="UniProtKB-UniRule"/>
</dbReference>
<dbReference type="AlphaFoldDB" id="A0A2W5FEP6"/>
<dbReference type="EMBL" id="QFOI01000012">
    <property type="protein sequence ID" value="PZP52117.1"/>
    <property type="molecule type" value="Genomic_DNA"/>
</dbReference>
<keyword evidence="2 4" id="KW-0442">Lipid degradation</keyword>
<gene>
    <name evidence="6" type="ORF">DI598_01500</name>
</gene>
<dbReference type="Proteomes" id="UP000249645">
    <property type="component" value="Unassembled WGS sequence"/>
</dbReference>
<dbReference type="Pfam" id="PF01734">
    <property type="entry name" value="Patatin"/>
    <property type="match status" value="1"/>
</dbReference>
<reference evidence="6 7" key="1">
    <citation type="submission" date="2017-11" db="EMBL/GenBank/DDBJ databases">
        <title>Infants hospitalized years apart are colonized by the same room-sourced microbial strains.</title>
        <authorList>
            <person name="Brooks B."/>
            <person name="Olm M.R."/>
            <person name="Firek B.A."/>
            <person name="Baker R."/>
            <person name="Thomas B.C."/>
            <person name="Morowitz M.J."/>
            <person name="Banfield J.F."/>
        </authorList>
    </citation>
    <scope>NUCLEOTIDE SEQUENCE [LARGE SCALE GENOMIC DNA]</scope>
    <source>
        <strain evidence="6">S2_009_000_R2_76</strain>
    </source>
</reference>
<evidence type="ECO:0000256" key="3">
    <source>
        <dbReference type="ARBA" id="ARBA00023098"/>
    </source>
</evidence>
<feature type="short sequence motif" description="GXSXG" evidence="4">
    <location>
        <begin position="37"/>
        <end position="41"/>
    </location>
</feature>
<dbReference type="PROSITE" id="PS51635">
    <property type="entry name" value="PNPLA"/>
    <property type="match status" value="1"/>
</dbReference>
<dbReference type="PANTHER" id="PTHR14226:SF78">
    <property type="entry name" value="SLR0060 PROTEIN"/>
    <property type="match status" value="1"/>
</dbReference>
<dbReference type="Gene3D" id="3.40.1090.10">
    <property type="entry name" value="Cytosolic phospholipase A2 catalytic domain"/>
    <property type="match status" value="2"/>
</dbReference>
<proteinExistence type="predicted"/>
<keyword evidence="3 4" id="KW-0443">Lipid metabolism</keyword>
<sequence length="255" mass="28282">MRNIGYCLSGGGVRGLAHLGAMKALEEKGIKPSIISGTSVGAMMGAFYAAGFTPDEILEVSLRSRFLTSGALQWRKAGFFNMTFFRKLFQLIFPRNSFEALKIPLIVAATNVITGEIEYFEKGELVNVLLASACVPLVFQPVEMKGAIYMDGGVLDNFPVGQLWGRCDRIVGSYVNDMDLTTRKIKMSTIIDRTFNLAINDTINIKKQVCDVFFSPHDMMRYGIMDMKNANAIFNEGYKNAISQLTDEIVKKLIA</sequence>
<evidence type="ECO:0000259" key="5">
    <source>
        <dbReference type="PROSITE" id="PS51635"/>
    </source>
</evidence>
<dbReference type="SUPFAM" id="SSF52151">
    <property type="entry name" value="FabD/lysophospholipase-like"/>
    <property type="match status" value="1"/>
</dbReference>
<protein>
    <submittedName>
        <fullName evidence="6">Patatin</fullName>
    </submittedName>
</protein>
<evidence type="ECO:0000313" key="6">
    <source>
        <dbReference type="EMBL" id="PZP52117.1"/>
    </source>
</evidence>
<name>A0A2W5FEP6_9SPHI</name>
<comment type="caution">
    <text evidence="6">The sequence shown here is derived from an EMBL/GenBank/DDBJ whole genome shotgun (WGS) entry which is preliminary data.</text>
</comment>
<dbReference type="InterPro" id="IPR050301">
    <property type="entry name" value="NTE"/>
</dbReference>
<dbReference type="CDD" id="cd07205">
    <property type="entry name" value="Pat_PNPLA6_PNPLA7_NTE1_like"/>
    <property type="match status" value="1"/>
</dbReference>
<feature type="short sequence motif" description="DGA/G" evidence="4">
    <location>
        <begin position="151"/>
        <end position="153"/>
    </location>
</feature>
<keyword evidence="1 4" id="KW-0378">Hydrolase</keyword>
<evidence type="ECO:0000256" key="4">
    <source>
        <dbReference type="PROSITE-ProRule" id="PRU01161"/>
    </source>
</evidence>
<feature type="short sequence motif" description="GXGXXG" evidence="4">
    <location>
        <begin position="10"/>
        <end position="15"/>
    </location>
</feature>
<feature type="domain" description="PNPLA" evidence="5">
    <location>
        <begin position="6"/>
        <end position="164"/>
    </location>
</feature>
<evidence type="ECO:0000256" key="2">
    <source>
        <dbReference type="ARBA" id="ARBA00022963"/>
    </source>
</evidence>
<evidence type="ECO:0000256" key="1">
    <source>
        <dbReference type="ARBA" id="ARBA00022801"/>
    </source>
</evidence>
<accession>A0A2W5FEP6</accession>
<organism evidence="6 7">
    <name type="scientific">Pseudopedobacter saltans</name>
    <dbReference type="NCBI Taxonomy" id="151895"/>
    <lineage>
        <taxon>Bacteria</taxon>
        <taxon>Pseudomonadati</taxon>
        <taxon>Bacteroidota</taxon>
        <taxon>Sphingobacteriia</taxon>
        <taxon>Sphingobacteriales</taxon>
        <taxon>Sphingobacteriaceae</taxon>
        <taxon>Pseudopedobacter</taxon>
    </lineage>
</organism>